<dbReference type="SUPFAM" id="SSF52540">
    <property type="entry name" value="P-loop containing nucleoside triphosphate hydrolases"/>
    <property type="match status" value="1"/>
</dbReference>
<dbReference type="EMBL" id="FIFW01000002">
    <property type="protein sequence ID" value="CYU19579.1"/>
    <property type="molecule type" value="Genomic_DNA"/>
</dbReference>
<dbReference type="InterPro" id="IPR003439">
    <property type="entry name" value="ABC_transporter-like_ATP-bd"/>
</dbReference>
<feature type="transmembrane region" description="Helical" evidence="7">
    <location>
        <begin position="241"/>
        <end position="259"/>
    </location>
</feature>
<evidence type="ECO:0000259" key="9">
    <source>
        <dbReference type="PROSITE" id="PS50929"/>
    </source>
</evidence>
<dbReference type="GO" id="GO:0005886">
    <property type="term" value="C:plasma membrane"/>
    <property type="evidence" value="ECO:0007669"/>
    <property type="project" value="UniProtKB-SubCell"/>
</dbReference>
<dbReference type="InterPro" id="IPR027417">
    <property type="entry name" value="P-loop_NTPase"/>
</dbReference>
<dbReference type="GO" id="GO:0016887">
    <property type="term" value="F:ATP hydrolysis activity"/>
    <property type="evidence" value="ECO:0007669"/>
    <property type="project" value="InterPro"/>
</dbReference>
<evidence type="ECO:0000256" key="3">
    <source>
        <dbReference type="ARBA" id="ARBA00022741"/>
    </source>
</evidence>
<evidence type="ECO:0000256" key="2">
    <source>
        <dbReference type="ARBA" id="ARBA00022692"/>
    </source>
</evidence>
<evidence type="ECO:0000256" key="7">
    <source>
        <dbReference type="SAM" id="Phobius"/>
    </source>
</evidence>
<evidence type="ECO:0000256" key="4">
    <source>
        <dbReference type="ARBA" id="ARBA00022840"/>
    </source>
</evidence>
<comment type="subcellular location">
    <subcellularLocation>
        <location evidence="1">Cell membrane</location>
        <topology evidence="1">Multi-pass membrane protein</topology>
    </subcellularLocation>
</comment>
<feature type="domain" description="ABC transmembrane type-1" evidence="9">
    <location>
        <begin position="16"/>
        <end position="294"/>
    </location>
</feature>
<evidence type="ECO:0000259" key="8">
    <source>
        <dbReference type="PROSITE" id="PS50893"/>
    </source>
</evidence>
<dbReference type="PROSITE" id="PS50929">
    <property type="entry name" value="ABC_TM1F"/>
    <property type="match status" value="1"/>
</dbReference>
<feature type="transmembrane region" description="Helical" evidence="7">
    <location>
        <begin position="138"/>
        <end position="166"/>
    </location>
</feature>
<dbReference type="Pfam" id="PF00005">
    <property type="entry name" value="ABC_tran"/>
    <property type="match status" value="1"/>
</dbReference>
<dbReference type="GO" id="GO:0034040">
    <property type="term" value="F:ATPase-coupled lipid transmembrane transporter activity"/>
    <property type="evidence" value="ECO:0007669"/>
    <property type="project" value="TreeGrafter"/>
</dbReference>
<keyword evidence="3" id="KW-0547">Nucleotide-binding</keyword>
<evidence type="ECO:0000256" key="5">
    <source>
        <dbReference type="ARBA" id="ARBA00022989"/>
    </source>
</evidence>
<dbReference type="Gene3D" id="1.20.1560.10">
    <property type="entry name" value="ABC transporter type 1, transmembrane domain"/>
    <property type="match status" value="1"/>
</dbReference>
<dbReference type="PANTHER" id="PTHR24221:SF654">
    <property type="entry name" value="ATP-BINDING CASSETTE SUB-FAMILY B MEMBER 6"/>
    <property type="match status" value="1"/>
</dbReference>
<feature type="transmembrane region" description="Helical" evidence="7">
    <location>
        <begin position="12"/>
        <end position="29"/>
    </location>
</feature>
<dbReference type="PROSITE" id="PS50893">
    <property type="entry name" value="ABC_TRANSPORTER_2"/>
    <property type="match status" value="1"/>
</dbReference>
<dbReference type="InterPro" id="IPR011527">
    <property type="entry name" value="ABC1_TM_dom"/>
</dbReference>
<dbReference type="InterPro" id="IPR039421">
    <property type="entry name" value="Type_1_exporter"/>
</dbReference>
<dbReference type="EC" id="3.6.3.-" evidence="10"/>
<keyword evidence="10" id="KW-0378">Hydrolase</keyword>
<sequence>MKKIIYQLRSVIAIQLIFHILYSFTNVALPELNKYLFDHIFQMGWTGLVWLLLAYALTIIANSVFQYISQVYEWKVSQGFYVTAKKGLANSLLSQPLAKFSEKNVSAYLSIFDNDLETIEESYLSPLMDIIRSSLSMVIYAVSLFLFVHPLVAVGIILSSALAVFIPKWISGPLSQRQRAFLQSLESYFQVVTDLFSAKNRVNSETFGSISRVHHRSVEESEQARFRFGQFKTLANVVNGFSMFLVQLTAFGLVGYLLLQKELTIGAAIATFSYVENFIYPMKYILLDVNSIHSTKETVANLEGYLAGQVLSDQVPSYPNVTALEVRDAAYHVGELAVADFSYRFDKGKKYAIIGPSASGKSTFLRVLAGELDLDKGSVSYLENDILHEMEAATAFYLSQFEHLYHTDFESNVSVFGTYEKGRDAMLGLLRNLPMSLQDTLRTTTDPGLLSGGEKNVLCLLRALMSGKEILLLDEPTAHLDPALTKQVLTNLLQLEDKLIITILHESDSAILDMFDVVLEMRDGKLREKI</sequence>
<evidence type="ECO:0000256" key="1">
    <source>
        <dbReference type="ARBA" id="ARBA00004651"/>
    </source>
</evidence>
<accession>A0A0Z8C6A5</accession>
<evidence type="ECO:0000313" key="10">
    <source>
        <dbReference type="EMBL" id="CYU19579.1"/>
    </source>
</evidence>
<dbReference type="Proteomes" id="UP000073434">
    <property type="component" value="Unassembled WGS sequence"/>
</dbReference>
<keyword evidence="2 7" id="KW-0812">Transmembrane</keyword>
<feature type="domain" description="ABC transporter" evidence="8">
    <location>
        <begin position="321"/>
        <end position="530"/>
    </location>
</feature>
<dbReference type="PROSITE" id="PS00211">
    <property type="entry name" value="ABC_TRANSPORTER_1"/>
    <property type="match status" value="1"/>
</dbReference>
<organism evidence="10 11">
    <name type="scientific">Streptococcus suis</name>
    <dbReference type="NCBI Taxonomy" id="1307"/>
    <lineage>
        <taxon>Bacteria</taxon>
        <taxon>Bacillati</taxon>
        <taxon>Bacillota</taxon>
        <taxon>Bacilli</taxon>
        <taxon>Lactobacillales</taxon>
        <taxon>Streptococcaceae</taxon>
        <taxon>Streptococcus</taxon>
    </lineage>
</organism>
<evidence type="ECO:0000313" key="11">
    <source>
        <dbReference type="Proteomes" id="UP000073434"/>
    </source>
</evidence>
<dbReference type="PANTHER" id="PTHR24221">
    <property type="entry name" value="ATP-BINDING CASSETTE SUB-FAMILY B"/>
    <property type="match status" value="1"/>
</dbReference>
<protein>
    <submittedName>
        <fullName evidence="10">ABC transporter ATP-binding protein</fullName>
        <ecNumber evidence="10">3.6.3.-</ecNumber>
    </submittedName>
</protein>
<dbReference type="InterPro" id="IPR003593">
    <property type="entry name" value="AAA+_ATPase"/>
</dbReference>
<keyword evidence="5 7" id="KW-1133">Transmembrane helix</keyword>
<feature type="transmembrane region" description="Helical" evidence="7">
    <location>
        <begin position="49"/>
        <end position="68"/>
    </location>
</feature>
<dbReference type="RefSeq" id="WP_044687490.1">
    <property type="nucleotide sequence ID" value="NZ_CEEW01000006.1"/>
</dbReference>
<name>A0A0Z8C6A5_STRSU</name>
<dbReference type="AlphaFoldDB" id="A0A0Z8C6A5"/>
<dbReference type="Pfam" id="PF00664">
    <property type="entry name" value="ABC_membrane"/>
    <property type="match status" value="1"/>
</dbReference>
<dbReference type="SMART" id="SM00382">
    <property type="entry name" value="AAA"/>
    <property type="match status" value="1"/>
</dbReference>
<keyword evidence="6 7" id="KW-0472">Membrane</keyword>
<dbReference type="InterPro" id="IPR036640">
    <property type="entry name" value="ABC1_TM_sf"/>
</dbReference>
<proteinExistence type="predicted"/>
<dbReference type="InterPro" id="IPR017871">
    <property type="entry name" value="ABC_transporter-like_CS"/>
</dbReference>
<gene>
    <name evidence="10" type="primary">macB_1</name>
    <name evidence="10" type="ORF">ERS132385_00226</name>
</gene>
<dbReference type="SUPFAM" id="SSF90123">
    <property type="entry name" value="ABC transporter transmembrane region"/>
    <property type="match status" value="1"/>
</dbReference>
<dbReference type="Gene3D" id="3.40.50.300">
    <property type="entry name" value="P-loop containing nucleotide triphosphate hydrolases"/>
    <property type="match status" value="1"/>
</dbReference>
<dbReference type="GO" id="GO:0005524">
    <property type="term" value="F:ATP binding"/>
    <property type="evidence" value="ECO:0007669"/>
    <property type="project" value="UniProtKB-KW"/>
</dbReference>
<keyword evidence="4 10" id="KW-0067">ATP-binding</keyword>
<reference evidence="10 11" key="1">
    <citation type="submission" date="2016-02" db="EMBL/GenBank/DDBJ databases">
        <authorList>
            <consortium name="Pathogen Informatics"/>
        </authorList>
    </citation>
    <scope>NUCLEOTIDE SEQUENCE [LARGE SCALE GENOMIC DNA]</scope>
    <source>
        <strain evidence="10 11">LSS23</strain>
    </source>
</reference>
<evidence type="ECO:0000256" key="6">
    <source>
        <dbReference type="ARBA" id="ARBA00023136"/>
    </source>
</evidence>
<dbReference type="GO" id="GO:0140359">
    <property type="term" value="F:ABC-type transporter activity"/>
    <property type="evidence" value="ECO:0007669"/>
    <property type="project" value="InterPro"/>
</dbReference>